<keyword evidence="1" id="KW-0472">Membrane</keyword>
<dbReference type="Proteomes" id="UP000006054">
    <property type="component" value="Chromosome"/>
</dbReference>
<accession>I4AMZ9</accession>
<name>I4AMZ9_BERLS</name>
<sequence precursor="true">MKTSFLTLVLLVVGFSSFAFVPSFSAESTSILSEKNIVVSSEKPKTESENKVETKEVKKVTAKELTQKMEANYATNKKDMSLKERIANKLLIKKLKKAEKKEIKGTNMDSGLSTLFRLLGIIFVIVGAVFIISSGVGAGIGVLALGVIFLLIPSII</sequence>
<organism evidence="3 4">
    <name type="scientific">Bernardetia litoralis (strain ATCC 23117 / DSM 6794 / NBRC 15988 / NCIMB 1366 / Fx l1 / Sio-4)</name>
    <name type="common">Flexibacter litoralis</name>
    <dbReference type="NCBI Taxonomy" id="880071"/>
    <lineage>
        <taxon>Bacteria</taxon>
        <taxon>Pseudomonadati</taxon>
        <taxon>Bacteroidota</taxon>
        <taxon>Cytophagia</taxon>
        <taxon>Cytophagales</taxon>
        <taxon>Bernardetiaceae</taxon>
        <taxon>Bernardetia</taxon>
    </lineage>
</organism>
<feature type="signal peptide" evidence="2">
    <location>
        <begin position="1"/>
        <end position="25"/>
    </location>
</feature>
<evidence type="ECO:0000256" key="1">
    <source>
        <dbReference type="SAM" id="Phobius"/>
    </source>
</evidence>
<evidence type="ECO:0000313" key="4">
    <source>
        <dbReference type="Proteomes" id="UP000006054"/>
    </source>
</evidence>
<dbReference type="STRING" id="880071.Fleli_2992"/>
<feature type="transmembrane region" description="Helical" evidence="1">
    <location>
        <begin position="118"/>
        <end position="151"/>
    </location>
</feature>
<reference evidence="4" key="1">
    <citation type="submission" date="2012-06" db="EMBL/GenBank/DDBJ databases">
        <title>The complete genome of Flexibacter litoralis DSM 6794.</title>
        <authorList>
            <person name="Lucas S."/>
            <person name="Copeland A."/>
            <person name="Lapidus A."/>
            <person name="Glavina del Rio T."/>
            <person name="Dalin E."/>
            <person name="Tice H."/>
            <person name="Bruce D."/>
            <person name="Goodwin L."/>
            <person name="Pitluck S."/>
            <person name="Peters L."/>
            <person name="Ovchinnikova G."/>
            <person name="Lu M."/>
            <person name="Kyrpides N."/>
            <person name="Mavromatis K."/>
            <person name="Ivanova N."/>
            <person name="Brettin T."/>
            <person name="Detter J.C."/>
            <person name="Han C."/>
            <person name="Larimer F."/>
            <person name="Land M."/>
            <person name="Hauser L."/>
            <person name="Markowitz V."/>
            <person name="Cheng J.-F."/>
            <person name="Hugenholtz P."/>
            <person name="Woyke T."/>
            <person name="Wu D."/>
            <person name="Spring S."/>
            <person name="Lang E."/>
            <person name="Kopitz M."/>
            <person name="Brambilla E."/>
            <person name="Klenk H.-P."/>
            <person name="Eisen J.A."/>
        </authorList>
    </citation>
    <scope>NUCLEOTIDE SEQUENCE [LARGE SCALE GENOMIC DNA]</scope>
    <source>
        <strain evidence="4">ATCC 23117 / DSM 6794 / NBRC 15988 / NCIMB 1366 / Sio-4</strain>
    </source>
</reference>
<dbReference type="KEGG" id="fli:Fleli_2992"/>
<gene>
    <name evidence="3" type="ordered locus">Fleli_2992</name>
</gene>
<dbReference type="RefSeq" id="WP_014798768.1">
    <property type="nucleotide sequence ID" value="NC_018018.1"/>
</dbReference>
<proteinExistence type="predicted"/>
<dbReference type="AlphaFoldDB" id="I4AMZ9"/>
<evidence type="ECO:0000313" key="3">
    <source>
        <dbReference type="EMBL" id="AFM05334.1"/>
    </source>
</evidence>
<feature type="chain" id="PRO_5003686091" evidence="2">
    <location>
        <begin position="26"/>
        <end position="156"/>
    </location>
</feature>
<dbReference type="HOGENOM" id="CLU_1683972_0_0_10"/>
<keyword evidence="2" id="KW-0732">Signal</keyword>
<keyword evidence="1" id="KW-1133">Transmembrane helix</keyword>
<evidence type="ECO:0000256" key="2">
    <source>
        <dbReference type="SAM" id="SignalP"/>
    </source>
</evidence>
<dbReference type="EMBL" id="CP003345">
    <property type="protein sequence ID" value="AFM05334.1"/>
    <property type="molecule type" value="Genomic_DNA"/>
</dbReference>
<keyword evidence="1" id="KW-0812">Transmembrane</keyword>
<protein>
    <submittedName>
        <fullName evidence="3">Uncharacterized protein</fullName>
    </submittedName>
</protein>
<keyword evidence="4" id="KW-1185">Reference proteome</keyword>